<accession>A0A834T9Z3</accession>
<evidence type="ECO:0000313" key="5">
    <source>
        <dbReference type="EMBL" id="KAF7817007.1"/>
    </source>
</evidence>
<feature type="domain" description="PHD-type zinc finger plants" evidence="4">
    <location>
        <begin position="18"/>
        <end position="60"/>
    </location>
</feature>
<dbReference type="PANTHER" id="PTHR33779:SF1">
    <property type="entry name" value="EXPRESSED PROTEIN"/>
    <property type="match status" value="1"/>
</dbReference>
<evidence type="ECO:0000256" key="1">
    <source>
        <dbReference type="ARBA" id="ARBA00022723"/>
    </source>
</evidence>
<dbReference type="SUPFAM" id="SSF57903">
    <property type="entry name" value="FYVE/PHD zinc finger"/>
    <property type="match status" value="1"/>
</dbReference>
<dbReference type="InterPro" id="IPR011011">
    <property type="entry name" value="Znf_FYVE_PHD"/>
</dbReference>
<keyword evidence="3" id="KW-0862">Zinc</keyword>
<organism evidence="5 6">
    <name type="scientific">Senna tora</name>
    <dbReference type="NCBI Taxonomy" id="362788"/>
    <lineage>
        <taxon>Eukaryota</taxon>
        <taxon>Viridiplantae</taxon>
        <taxon>Streptophyta</taxon>
        <taxon>Embryophyta</taxon>
        <taxon>Tracheophyta</taxon>
        <taxon>Spermatophyta</taxon>
        <taxon>Magnoliopsida</taxon>
        <taxon>eudicotyledons</taxon>
        <taxon>Gunneridae</taxon>
        <taxon>Pentapetalae</taxon>
        <taxon>rosids</taxon>
        <taxon>fabids</taxon>
        <taxon>Fabales</taxon>
        <taxon>Fabaceae</taxon>
        <taxon>Caesalpinioideae</taxon>
        <taxon>Cassia clade</taxon>
        <taxon>Senna</taxon>
    </lineage>
</organism>
<gene>
    <name evidence="5" type="ORF">G2W53_030976</name>
</gene>
<comment type="caution">
    <text evidence="5">The sequence shown here is derived from an EMBL/GenBank/DDBJ whole genome shotgun (WGS) entry which is preliminary data.</text>
</comment>
<dbReference type="GO" id="GO:0008270">
    <property type="term" value="F:zinc ion binding"/>
    <property type="evidence" value="ECO:0007669"/>
    <property type="project" value="UniProtKB-KW"/>
</dbReference>
<evidence type="ECO:0000256" key="3">
    <source>
        <dbReference type="ARBA" id="ARBA00022833"/>
    </source>
</evidence>
<dbReference type="AlphaFoldDB" id="A0A834T9Z3"/>
<evidence type="ECO:0000256" key="2">
    <source>
        <dbReference type="ARBA" id="ARBA00022771"/>
    </source>
</evidence>
<evidence type="ECO:0000313" key="6">
    <source>
        <dbReference type="Proteomes" id="UP000634136"/>
    </source>
</evidence>
<reference evidence="5" key="1">
    <citation type="submission" date="2020-09" db="EMBL/GenBank/DDBJ databases">
        <title>Genome-Enabled Discovery of Anthraquinone Biosynthesis in Senna tora.</title>
        <authorList>
            <person name="Kang S.-H."/>
            <person name="Pandey R.P."/>
            <person name="Lee C.-M."/>
            <person name="Sim J.-S."/>
            <person name="Jeong J.-T."/>
            <person name="Choi B.-S."/>
            <person name="Jung M."/>
            <person name="Ginzburg D."/>
            <person name="Zhao K."/>
            <person name="Won S.Y."/>
            <person name="Oh T.-J."/>
            <person name="Yu Y."/>
            <person name="Kim N.-H."/>
            <person name="Lee O.R."/>
            <person name="Lee T.-H."/>
            <person name="Bashyal P."/>
            <person name="Kim T.-S."/>
            <person name="Lee W.-H."/>
            <person name="Kawkins C."/>
            <person name="Kim C.-K."/>
            <person name="Kim J.S."/>
            <person name="Ahn B.O."/>
            <person name="Rhee S.Y."/>
            <person name="Sohng J.K."/>
        </authorList>
    </citation>
    <scope>NUCLEOTIDE SEQUENCE</scope>
    <source>
        <tissue evidence="5">Leaf</tissue>
    </source>
</reference>
<proteinExistence type="predicted"/>
<sequence>MTSKASDERAGQSKTECCMCGDCGFSEELFLCQICKFRSQHRYCSNLYPKVEGYGTCNWCLTQKDENKDRSSNSSSSYCKNKKIKDCNVMGGQKGSEVRVNNKGIHKRNSAEEKSKLKRIVTNRDLEERLRRRRNKSEDISNTTTRIITRQQVFRNKVRRYKLLDEVST</sequence>
<protein>
    <submittedName>
        <fullName evidence="5">Putative chromatin regulator PHD family</fullName>
    </submittedName>
</protein>
<name>A0A834T9Z3_9FABA</name>
<evidence type="ECO:0000259" key="4">
    <source>
        <dbReference type="Pfam" id="PF25054"/>
    </source>
</evidence>
<keyword evidence="1" id="KW-0479">Metal-binding</keyword>
<dbReference type="Proteomes" id="UP000634136">
    <property type="component" value="Unassembled WGS sequence"/>
</dbReference>
<dbReference type="PANTHER" id="PTHR33779">
    <property type="entry name" value="EXPRESSED PROTEIN"/>
    <property type="match status" value="1"/>
</dbReference>
<dbReference type="EMBL" id="JAAIUW010000009">
    <property type="protein sequence ID" value="KAF7817007.1"/>
    <property type="molecule type" value="Genomic_DNA"/>
</dbReference>
<dbReference type="Pfam" id="PF25054">
    <property type="entry name" value="PHD_pln"/>
    <property type="match status" value="1"/>
</dbReference>
<dbReference type="OrthoDB" id="1935489at2759"/>
<keyword evidence="6" id="KW-1185">Reference proteome</keyword>
<keyword evidence="2" id="KW-0863">Zinc-finger</keyword>
<dbReference type="InterPro" id="IPR056874">
    <property type="entry name" value="PHD_dom_pln"/>
</dbReference>